<dbReference type="GO" id="GO:0032259">
    <property type="term" value="P:methylation"/>
    <property type="evidence" value="ECO:0007669"/>
    <property type="project" value="UniProtKB-KW"/>
</dbReference>
<keyword evidence="11" id="KW-1185">Reference proteome</keyword>
<dbReference type="GO" id="GO:0008168">
    <property type="term" value="F:methyltransferase activity"/>
    <property type="evidence" value="ECO:0007669"/>
    <property type="project" value="UniProtKB-KW"/>
</dbReference>
<dbReference type="PANTHER" id="PTHR46165:SF7">
    <property type="entry name" value="SET AND MYND DOMAIN-CONTAINING PROTEIN 4"/>
    <property type="match status" value="1"/>
</dbReference>
<dbReference type="EMBL" id="QCYY01001949">
    <property type="protein sequence ID" value="ROT74043.1"/>
    <property type="molecule type" value="Genomic_DNA"/>
</dbReference>
<protein>
    <submittedName>
        <fullName evidence="10">SET and MYND domain-containing protein 4</fullName>
    </submittedName>
</protein>
<evidence type="ECO:0000313" key="11">
    <source>
        <dbReference type="Proteomes" id="UP000283509"/>
    </source>
</evidence>
<dbReference type="InterPro" id="IPR046341">
    <property type="entry name" value="SET_dom_sf"/>
</dbReference>
<evidence type="ECO:0000256" key="4">
    <source>
        <dbReference type="ARBA" id="ARBA00022723"/>
    </source>
</evidence>
<keyword evidence="8" id="KW-0802">TPR repeat</keyword>
<gene>
    <name evidence="10" type="ORF">C7M84_007477</name>
</gene>
<dbReference type="Proteomes" id="UP000283509">
    <property type="component" value="Unassembled WGS sequence"/>
</dbReference>
<accession>A0A423TC19</accession>
<feature type="repeat" description="TPR" evidence="8">
    <location>
        <begin position="161"/>
        <end position="194"/>
    </location>
</feature>
<evidence type="ECO:0000259" key="9">
    <source>
        <dbReference type="PROSITE" id="PS50865"/>
    </source>
</evidence>
<dbReference type="InterPro" id="IPR019734">
    <property type="entry name" value="TPR_rpt"/>
</dbReference>
<keyword evidence="6" id="KW-0862">Zinc</keyword>
<evidence type="ECO:0000313" key="10">
    <source>
        <dbReference type="EMBL" id="ROT74043.1"/>
    </source>
</evidence>
<evidence type="ECO:0000256" key="8">
    <source>
        <dbReference type="PROSITE-ProRule" id="PRU00339"/>
    </source>
</evidence>
<dbReference type="GO" id="GO:0042826">
    <property type="term" value="F:histone deacetylase binding"/>
    <property type="evidence" value="ECO:0007669"/>
    <property type="project" value="TreeGrafter"/>
</dbReference>
<organism evidence="10 11">
    <name type="scientific">Penaeus vannamei</name>
    <name type="common">Whiteleg shrimp</name>
    <name type="synonym">Litopenaeus vannamei</name>
    <dbReference type="NCBI Taxonomy" id="6689"/>
    <lineage>
        <taxon>Eukaryota</taxon>
        <taxon>Metazoa</taxon>
        <taxon>Ecdysozoa</taxon>
        <taxon>Arthropoda</taxon>
        <taxon>Crustacea</taxon>
        <taxon>Multicrustacea</taxon>
        <taxon>Malacostraca</taxon>
        <taxon>Eumalacostraca</taxon>
        <taxon>Eucarida</taxon>
        <taxon>Decapoda</taxon>
        <taxon>Dendrobranchiata</taxon>
        <taxon>Penaeoidea</taxon>
        <taxon>Penaeidae</taxon>
        <taxon>Penaeus</taxon>
    </lineage>
</organism>
<keyword evidence="1" id="KW-0489">Methyltransferase</keyword>
<dbReference type="AlphaFoldDB" id="A0A423TC19"/>
<comment type="caution">
    <text evidence="10">The sequence shown here is derived from an EMBL/GenBank/DDBJ whole genome shotgun (WGS) entry which is preliminary data.</text>
</comment>
<reference evidence="10 11" key="1">
    <citation type="submission" date="2018-04" db="EMBL/GenBank/DDBJ databases">
        <authorList>
            <person name="Zhang X."/>
            <person name="Yuan J."/>
            <person name="Li F."/>
            <person name="Xiang J."/>
        </authorList>
    </citation>
    <scope>NUCLEOTIDE SEQUENCE [LARGE SCALE GENOMIC DNA]</scope>
    <source>
        <tissue evidence="10">Muscle</tissue>
    </source>
</reference>
<evidence type="ECO:0000256" key="1">
    <source>
        <dbReference type="ARBA" id="ARBA00022603"/>
    </source>
</evidence>
<dbReference type="GO" id="GO:0005634">
    <property type="term" value="C:nucleus"/>
    <property type="evidence" value="ECO:0007669"/>
    <property type="project" value="TreeGrafter"/>
</dbReference>
<evidence type="ECO:0000256" key="7">
    <source>
        <dbReference type="PROSITE-ProRule" id="PRU00134"/>
    </source>
</evidence>
<proteinExistence type="predicted"/>
<reference evidence="10 11" key="2">
    <citation type="submission" date="2019-01" db="EMBL/GenBank/DDBJ databases">
        <title>The decoding of complex shrimp genome reveals the adaptation for benthos swimmer, frequently molting mechanism and breeding impact on genome.</title>
        <authorList>
            <person name="Sun Y."/>
            <person name="Gao Y."/>
            <person name="Yu Y."/>
        </authorList>
    </citation>
    <scope>NUCLEOTIDE SEQUENCE [LARGE SCALE GENOMIC DNA]</scope>
    <source>
        <tissue evidence="10">Muscle</tissue>
    </source>
</reference>
<evidence type="ECO:0000256" key="5">
    <source>
        <dbReference type="ARBA" id="ARBA00022771"/>
    </source>
</evidence>
<dbReference type="InterPro" id="IPR002893">
    <property type="entry name" value="Znf_MYND"/>
</dbReference>
<dbReference type="PROSITE" id="PS50865">
    <property type="entry name" value="ZF_MYND_2"/>
    <property type="match status" value="1"/>
</dbReference>
<dbReference type="InterPro" id="IPR011990">
    <property type="entry name" value="TPR-like_helical_dom_sf"/>
</dbReference>
<feature type="domain" description="MYND-type" evidence="9">
    <location>
        <begin position="297"/>
        <end position="336"/>
    </location>
</feature>
<dbReference type="Gene3D" id="1.25.40.10">
    <property type="entry name" value="Tetratricopeptide repeat domain"/>
    <property type="match status" value="1"/>
</dbReference>
<dbReference type="PROSITE" id="PS50005">
    <property type="entry name" value="TPR"/>
    <property type="match status" value="1"/>
</dbReference>
<keyword evidence="4" id="KW-0479">Metal-binding</keyword>
<dbReference type="GO" id="GO:0008270">
    <property type="term" value="F:zinc ion binding"/>
    <property type="evidence" value="ECO:0007669"/>
    <property type="project" value="UniProtKB-KW"/>
</dbReference>
<evidence type="ECO:0000256" key="6">
    <source>
        <dbReference type="ARBA" id="ARBA00022833"/>
    </source>
</evidence>
<dbReference type="SUPFAM" id="SSF82199">
    <property type="entry name" value="SET domain"/>
    <property type="match status" value="1"/>
</dbReference>
<sequence length="420" mass="47265">MADAYEQLLRKIQAGLQQKMAGEQAAGEQEESLLIRATGVLDAIMEEFQEQRTDLERVQYVSQMSEIQTFSLKENYAQKSAEDATNYEKVYDMLVPNEASANKALDVIKKCLLKTPPEDTLALATRYMKRGWTYLLLEQFDNAKVDAMKSLSFKCPDEQMWNAYEILGHCYAMSKEYKEAEAQFLKALEYLRKSNISNEVKAATTVRIMSVFKTVKGKKQKKASSAAAEKPATRHVPQLSYGVNKRFPSASSAVNFVRSPMVGRCALAQRDIKPGDILIIDEPYVTMMNADVCGSHCYNCFSYCPCPIPCSSCAKVSYCSDSCYAASWEKQHKMECKVLNHLMDPEIGKVALLVFRALVMVSWSKLQKLKEKLLTVIDEEKCEAPNLVAEEVSTDYGNTDTPLSSTKVSTAILLFYIYSF</sequence>
<keyword evidence="5 7" id="KW-0863">Zinc-finger</keyword>
<dbReference type="SUPFAM" id="SSF48452">
    <property type="entry name" value="TPR-like"/>
    <property type="match status" value="1"/>
</dbReference>
<dbReference type="OrthoDB" id="5945798at2759"/>
<dbReference type="GO" id="GO:0005737">
    <property type="term" value="C:cytoplasm"/>
    <property type="evidence" value="ECO:0007669"/>
    <property type="project" value="TreeGrafter"/>
</dbReference>
<evidence type="ECO:0000256" key="2">
    <source>
        <dbReference type="ARBA" id="ARBA00022679"/>
    </source>
</evidence>
<dbReference type="STRING" id="6689.A0A423TC19"/>
<keyword evidence="3" id="KW-0949">S-adenosyl-L-methionine</keyword>
<evidence type="ECO:0000256" key="3">
    <source>
        <dbReference type="ARBA" id="ARBA00022691"/>
    </source>
</evidence>
<dbReference type="InterPro" id="IPR052097">
    <property type="entry name" value="SET-MYND_domain_protein"/>
</dbReference>
<keyword evidence="2" id="KW-0808">Transferase</keyword>
<dbReference type="PANTHER" id="PTHR46165">
    <property type="entry name" value="SET AND MYND DOMAIN-CONTAINING PROTEIN 4"/>
    <property type="match status" value="1"/>
</dbReference>
<name>A0A423TC19_PENVA</name>